<dbReference type="SUPFAM" id="SSF51430">
    <property type="entry name" value="NAD(P)-linked oxidoreductase"/>
    <property type="match status" value="1"/>
</dbReference>
<name>A0A3G2E568_9BURK</name>
<evidence type="ECO:0000256" key="6">
    <source>
        <dbReference type="PIRSR" id="PIRSR000097-2"/>
    </source>
</evidence>
<dbReference type="InterPro" id="IPR036812">
    <property type="entry name" value="NAD(P)_OxRdtase_dom_sf"/>
</dbReference>
<dbReference type="RefSeq" id="WP_121668409.1">
    <property type="nucleotide sequence ID" value="NZ_CP033019.1"/>
</dbReference>
<comment type="catalytic activity">
    <reaction evidence="4">
        <text>hydroxyacetone + NADP(+) = methylglyoxal + NADPH + H(+)</text>
        <dbReference type="Rhea" id="RHEA:27986"/>
        <dbReference type="ChEBI" id="CHEBI:15378"/>
        <dbReference type="ChEBI" id="CHEBI:17158"/>
        <dbReference type="ChEBI" id="CHEBI:27957"/>
        <dbReference type="ChEBI" id="CHEBI:57783"/>
        <dbReference type="ChEBI" id="CHEBI:58349"/>
    </reaction>
</comment>
<reference evidence="9 10" key="1">
    <citation type="submission" date="2018-10" db="EMBL/GenBank/DDBJ databases">
        <title>Effects of UV and annual dynamics of microbial communities in freshwater RAS systems.</title>
        <authorList>
            <person name="Bekkelund A.K."/>
            <person name="Hansen B.R."/>
            <person name="Stokken H."/>
            <person name="Eriksen B.F."/>
            <person name="Kashulin N.A."/>
        </authorList>
    </citation>
    <scope>NUCLEOTIDE SEQUENCE [LARGE SCALE GENOMIC DNA]</scope>
    <source>
        <strain evidence="9 10">BHSEK</strain>
    </source>
</reference>
<keyword evidence="10" id="KW-1185">Reference proteome</keyword>
<dbReference type="EMBL" id="CP033019">
    <property type="protein sequence ID" value="AYM74589.1"/>
    <property type="molecule type" value="Genomic_DNA"/>
</dbReference>
<keyword evidence="2" id="KW-0521">NADP</keyword>
<proteinExistence type="inferred from homology"/>
<dbReference type="PROSITE" id="PS00798">
    <property type="entry name" value="ALDOKETO_REDUCTASE_1"/>
    <property type="match status" value="1"/>
</dbReference>
<dbReference type="FunFam" id="3.20.20.100:FF:000002">
    <property type="entry name" value="2,5-diketo-D-gluconic acid reductase A"/>
    <property type="match status" value="1"/>
</dbReference>
<feature type="binding site" evidence="6">
    <location>
        <position position="104"/>
    </location>
    <ligand>
        <name>substrate</name>
    </ligand>
</feature>
<dbReference type="PROSITE" id="PS00062">
    <property type="entry name" value="ALDOKETO_REDUCTASE_2"/>
    <property type="match status" value="1"/>
</dbReference>
<feature type="site" description="Lowers pKa of active site Tyr" evidence="7">
    <location>
        <position position="71"/>
    </location>
</feature>
<dbReference type="PANTHER" id="PTHR43827">
    <property type="entry name" value="2,5-DIKETO-D-GLUCONIC ACID REDUCTASE"/>
    <property type="match status" value="1"/>
</dbReference>
<dbReference type="Proteomes" id="UP000279594">
    <property type="component" value="Chromosome"/>
</dbReference>
<dbReference type="AlphaFoldDB" id="A0A3G2E568"/>
<dbReference type="NCBIfam" id="NF008377">
    <property type="entry name" value="PRK11172.1"/>
    <property type="match status" value="1"/>
</dbReference>
<dbReference type="PRINTS" id="PR00069">
    <property type="entry name" value="ALDKETRDTASE"/>
</dbReference>
<evidence type="ECO:0000259" key="8">
    <source>
        <dbReference type="Pfam" id="PF00248"/>
    </source>
</evidence>
<feature type="domain" description="NADP-dependent oxidoreductase" evidence="8">
    <location>
        <begin position="13"/>
        <end position="257"/>
    </location>
</feature>
<evidence type="ECO:0000256" key="4">
    <source>
        <dbReference type="ARBA" id="ARBA00049445"/>
    </source>
</evidence>
<dbReference type="Pfam" id="PF00248">
    <property type="entry name" value="Aldo_ket_red"/>
    <property type="match status" value="1"/>
</dbReference>
<dbReference type="InterPro" id="IPR018170">
    <property type="entry name" value="Aldo/ket_reductase_CS"/>
</dbReference>
<dbReference type="GO" id="GO:0051596">
    <property type="term" value="P:methylglyoxal catabolic process"/>
    <property type="evidence" value="ECO:0007669"/>
    <property type="project" value="TreeGrafter"/>
</dbReference>
<dbReference type="Gene3D" id="3.20.20.100">
    <property type="entry name" value="NADP-dependent oxidoreductase domain"/>
    <property type="match status" value="1"/>
</dbReference>
<dbReference type="CDD" id="cd19139">
    <property type="entry name" value="AKR_AKR3F2"/>
    <property type="match status" value="1"/>
</dbReference>
<gene>
    <name evidence="9" type="primary">dkgB</name>
    <name evidence="9" type="ORF">D9M09_01280</name>
</gene>
<dbReference type="GO" id="GO:1990002">
    <property type="term" value="F:methylglyoxal reductase (NADPH) (acetol producing) activity"/>
    <property type="evidence" value="ECO:0007669"/>
    <property type="project" value="TreeGrafter"/>
</dbReference>
<evidence type="ECO:0000313" key="9">
    <source>
        <dbReference type="EMBL" id="AYM74589.1"/>
    </source>
</evidence>
<dbReference type="EC" id="1.1.1.346" evidence="9"/>
<organism evidence="9 10">
    <name type="scientific">Janthinobacterium agaricidamnosum</name>
    <dbReference type="NCBI Taxonomy" id="55508"/>
    <lineage>
        <taxon>Bacteria</taxon>
        <taxon>Pseudomonadati</taxon>
        <taxon>Pseudomonadota</taxon>
        <taxon>Betaproteobacteria</taxon>
        <taxon>Burkholderiales</taxon>
        <taxon>Oxalobacteraceae</taxon>
        <taxon>Janthinobacterium</taxon>
    </lineage>
</organism>
<evidence type="ECO:0000256" key="5">
    <source>
        <dbReference type="PIRSR" id="PIRSR000097-1"/>
    </source>
</evidence>
<dbReference type="InterPro" id="IPR023210">
    <property type="entry name" value="NADP_OxRdtase_dom"/>
</dbReference>
<evidence type="ECO:0000256" key="3">
    <source>
        <dbReference type="ARBA" id="ARBA00023002"/>
    </source>
</evidence>
<comment type="similarity">
    <text evidence="1">Belongs to the aldo/keto reductase family.</text>
</comment>
<dbReference type="PANTHER" id="PTHR43827:SF3">
    <property type="entry name" value="NADP-DEPENDENT OXIDOREDUCTASE DOMAIN-CONTAINING PROTEIN"/>
    <property type="match status" value="1"/>
</dbReference>
<evidence type="ECO:0000256" key="2">
    <source>
        <dbReference type="ARBA" id="ARBA00022857"/>
    </source>
</evidence>
<accession>A0A3G2E568</accession>
<evidence type="ECO:0000256" key="1">
    <source>
        <dbReference type="ARBA" id="ARBA00007905"/>
    </source>
</evidence>
<dbReference type="InterPro" id="IPR020471">
    <property type="entry name" value="AKR"/>
</dbReference>
<keyword evidence="3 9" id="KW-0560">Oxidoreductase</keyword>
<protein>
    <submittedName>
        <fullName evidence="9">2,5-didehydrogluconate reductase DkgB</fullName>
        <ecNumber evidence="9">1.1.1.346</ecNumber>
    </submittedName>
</protein>
<feature type="active site" description="Proton donor" evidence="5">
    <location>
        <position position="46"/>
    </location>
</feature>
<evidence type="ECO:0000256" key="7">
    <source>
        <dbReference type="PIRSR" id="PIRSR000097-3"/>
    </source>
</evidence>
<dbReference type="PIRSF" id="PIRSF000097">
    <property type="entry name" value="AKR"/>
    <property type="match status" value="1"/>
</dbReference>
<sequence length="274" mass="29815">MHATTHHTAIPAIGLGTFRLQGQVVIDSVTTGLDVGYRHIDTAQIYGNEADVGQAIAASAVARDELFVTTKIWIDNLQRDKLIPSLKDSLHKLRLEQLDLTLIHWPSPQDAIPVAEYMAALAQAKAQGLTKAIGVSNFTNAQLRQAIDTVGAAEIATQQVEIHPFLQNRKVVDFARSQGIHVTAYMPLAYGKVVVDPVIMAIAARHGVTPAQVALSWSLQQGFAVIPSSTRRANLEANLHFQRITLSPDEMAQMAALERGERLANPDGLAPQWD</sequence>
<evidence type="ECO:0000313" key="10">
    <source>
        <dbReference type="Proteomes" id="UP000279594"/>
    </source>
</evidence>